<dbReference type="EMBL" id="LVVM01005903">
    <property type="protein sequence ID" value="OJA09493.1"/>
    <property type="molecule type" value="Genomic_DNA"/>
</dbReference>
<feature type="non-terminal residue" evidence="4">
    <location>
        <position position="84"/>
    </location>
</feature>
<dbReference type="OrthoDB" id="406156at2759"/>
<dbReference type="PANTHER" id="PTHR47991">
    <property type="entry name" value="OXOGLUTARATE/IRON-DEPENDENT DIOXYGENASE"/>
    <property type="match status" value="1"/>
</dbReference>
<name>A0A1J8PKS8_9AGAM</name>
<comment type="caution">
    <text evidence="4">The sequence shown here is derived from an EMBL/GenBank/DDBJ whole genome shotgun (WGS) entry which is preliminary data.</text>
</comment>
<dbReference type="Pfam" id="PF03171">
    <property type="entry name" value="2OG-FeII_Oxy"/>
    <property type="match status" value="1"/>
</dbReference>
<dbReference type="Proteomes" id="UP000183567">
    <property type="component" value="Unassembled WGS sequence"/>
</dbReference>
<dbReference type="InterPro" id="IPR044861">
    <property type="entry name" value="IPNS-like_FE2OG_OXY"/>
</dbReference>
<feature type="domain" description="Isopenicillin N synthase-like Fe(2+) 2OG dioxygenase" evidence="3">
    <location>
        <begin position="9"/>
        <end position="81"/>
    </location>
</feature>
<dbReference type="Gene3D" id="2.60.120.330">
    <property type="entry name" value="B-lactam Antibiotic, Isopenicillin N Synthase, Chain"/>
    <property type="match status" value="1"/>
</dbReference>
<sequence>YRRSKEEEEKSKNVWLKGHTDVGSITILWSQPVGGLQILAPDGRWKWVRHIDNALAINTGDVINFMSGGYYKPTIHRVVQPPED</sequence>
<dbReference type="STRING" id="180088.A0A1J8PKS8"/>
<organism evidence="4 5">
    <name type="scientific">Rhizopogon vesiculosus</name>
    <dbReference type="NCBI Taxonomy" id="180088"/>
    <lineage>
        <taxon>Eukaryota</taxon>
        <taxon>Fungi</taxon>
        <taxon>Dikarya</taxon>
        <taxon>Basidiomycota</taxon>
        <taxon>Agaricomycotina</taxon>
        <taxon>Agaricomycetes</taxon>
        <taxon>Agaricomycetidae</taxon>
        <taxon>Boletales</taxon>
        <taxon>Suillineae</taxon>
        <taxon>Rhizopogonaceae</taxon>
        <taxon>Rhizopogon</taxon>
    </lineage>
</organism>
<reference evidence="4 5" key="1">
    <citation type="submission" date="2016-03" db="EMBL/GenBank/DDBJ databases">
        <title>Comparative genomics of the ectomycorrhizal sister species Rhizopogon vinicolor and Rhizopogon vesiculosus (Basidiomycota: Boletales) reveals a divergence of the mating type B locus.</title>
        <authorList>
            <person name="Mujic A.B."/>
            <person name="Kuo A."/>
            <person name="Tritt A."/>
            <person name="Lipzen A."/>
            <person name="Chen C."/>
            <person name="Johnson J."/>
            <person name="Sharma A."/>
            <person name="Barry K."/>
            <person name="Grigoriev I.V."/>
            <person name="Spatafora J.W."/>
        </authorList>
    </citation>
    <scope>NUCLEOTIDE SEQUENCE [LARGE SCALE GENOMIC DNA]</scope>
    <source>
        <strain evidence="4 5">AM-OR11-056</strain>
    </source>
</reference>
<keyword evidence="2" id="KW-0408">Iron</keyword>
<gene>
    <name evidence="4" type="ORF">AZE42_14073</name>
</gene>
<accession>A0A1J8PKS8</accession>
<dbReference type="GO" id="GO:0046872">
    <property type="term" value="F:metal ion binding"/>
    <property type="evidence" value="ECO:0007669"/>
    <property type="project" value="UniProtKB-KW"/>
</dbReference>
<keyword evidence="1" id="KW-0479">Metal-binding</keyword>
<evidence type="ECO:0000313" key="4">
    <source>
        <dbReference type="EMBL" id="OJA09493.1"/>
    </source>
</evidence>
<proteinExistence type="predicted"/>
<evidence type="ECO:0000256" key="1">
    <source>
        <dbReference type="ARBA" id="ARBA00022723"/>
    </source>
</evidence>
<protein>
    <recommendedName>
        <fullName evidence="3">Isopenicillin N synthase-like Fe(2+) 2OG dioxygenase domain-containing protein</fullName>
    </recommendedName>
</protein>
<dbReference type="SUPFAM" id="SSF51197">
    <property type="entry name" value="Clavaminate synthase-like"/>
    <property type="match status" value="1"/>
</dbReference>
<dbReference type="AlphaFoldDB" id="A0A1J8PKS8"/>
<evidence type="ECO:0000313" key="5">
    <source>
        <dbReference type="Proteomes" id="UP000183567"/>
    </source>
</evidence>
<dbReference type="InterPro" id="IPR050295">
    <property type="entry name" value="Plant_2OG-oxidoreductases"/>
</dbReference>
<keyword evidence="5" id="KW-1185">Reference proteome</keyword>
<evidence type="ECO:0000256" key="2">
    <source>
        <dbReference type="ARBA" id="ARBA00023004"/>
    </source>
</evidence>
<dbReference type="InterPro" id="IPR027443">
    <property type="entry name" value="IPNS-like_sf"/>
</dbReference>
<feature type="non-terminal residue" evidence="4">
    <location>
        <position position="1"/>
    </location>
</feature>
<evidence type="ECO:0000259" key="3">
    <source>
        <dbReference type="Pfam" id="PF03171"/>
    </source>
</evidence>